<dbReference type="AlphaFoldDB" id="A0A0C3J0H7"/>
<protein>
    <submittedName>
        <fullName evidence="1">Uncharacterized protein</fullName>
    </submittedName>
</protein>
<evidence type="ECO:0000313" key="1">
    <source>
        <dbReference type="EMBL" id="KIO02598.1"/>
    </source>
</evidence>
<accession>A0A0C3J0H7</accession>
<dbReference type="InParanoid" id="A0A0C3J0H7"/>
<reference evidence="2" key="2">
    <citation type="submission" date="2015-01" db="EMBL/GenBank/DDBJ databases">
        <title>Evolutionary Origins and Diversification of the Mycorrhizal Mutualists.</title>
        <authorList>
            <consortium name="DOE Joint Genome Institute"/>
            <consortium name="Mycorrhizal Genomics Consortium"/>
            <person name="Kohler A."/>
            <person name="Kuo A."/>
            <person name="Nagy L.G."/>
            <person name="Floudas D."/>
            <person name="Copeland A."/>
            <person name="Barry K.W."/>
            <person name="Cichocki N."/>
            <person name="Veneault-Fourrey C."/>
            <person name="LaButti K."/>
            <person name="Lindquist E.A."/>
            <person name="Lipzen A."/>
            <person name="Lundell T."/>
            <person name="Morin E."/>
            <person name="Murat C."/>
            <person name="Riley R."/>
            <person name="Ohm R."/>
            <person name="Sun H."/>
            <person name="Tunlid A."/>
            <person name="Henrissat B."/>
            <person name="Grigoriev I.V."/>
            <person name="Hibbett D.S."/>
            <person name="Martin F."/>
        </authorList>
    </citation>
    <scope>NUCLEOTIDE SEQUENCE [LARGE SCALE GENOMIC DNA]</scope>
    <source>
        <strain evidence="2">Marx 270</strain>
    </source>
</reference>
<organism evidence="1 2">
    <name type="scientific">Pisolithus tinctorius Marx 270</name>
    <dbReference type="NCBI Taxonomy" id="870435"/>
    <lineage>
        <taxon>Eukaryota</taxon>
        <taxon>Fungi</taxon>
        <taxon>Dikarya</taxon>
        <taxon>Basidiomycota</taxon>
        <taxon>Agaricomycotina</taxon>
        <taxon>Agaricomycetes</taxon>
        <taxon>Agaricomycetidae</taxon>
        <taxon>Boletales</taxon>
        <taxon>Sclerodermatineae</taxon>
        <taxon>Pisolithaceae</taxon>
        <taxon>Pisolithus</taxon>
    </lineage>
</organism>
<dbReference type="HOGENOM" id="CLU_2387073_0_0_1"/>
<sequence>MLLDPSSGAVSRICKVVSTTRTKVIVICDNTPNGPPVYYVKVAVWPLRLYTELRPPPLVFHIAPTRPHAGSESMWLSCKIQVLTARRPLPICLP</sequence>
<gene>
    <name evidence="1" type="ORF">M404DRAFT_1002207</name>
</gene>
<proteinExistence type="predicted"/>
<keyword evidence="2" id="KW-1185">Reference proteome</keyword>
<reference evidence="1 2" key="1">
    <citation type="submission" date="2014-04" db="EMBL/GenBank/DDBJ databases">
        <authorList>
            <consortium name="DOE Joint Genome Institute"/>
            <person name="Kuo A."/>
            <person name="Kohler A."/>
            <person name="Costa M.D."/>
            <person name="Nagy L.G."/>
            <person name="Floudas D."/>
            <person name="Copeland A."/>
            <person name="Barry K.W."/>
            <person name="Cichocki N."/>
            <person name="Veneault-Fourrey C."/>
            <person name="LaButti K."/>
            <person name="Lindquist E.A."/>
            <person name="Lipzen A."/>
            <person name="Lundell T."/>
            <person name="Morin E."/>
            <person name="Murat C."/>
            <person name="Sun H."/>
            <person name="Tunlid A."/>
            <person name="Henrissat B."/>
            <person name="Grigoriev I.V."/>
            <person name="Hibbett D.S."/>
            <person name="Martin F."/>
            <person name="Nordberg H.P."/>
            <person name="Cantor M.N."/>
            <person name="Hua S.X."/>
        </authorList>
    </citation>
    <scope>NUCLEOTIDE SEQUENCE [LARGE SCALE GENOMIC DNA]</scope>
    <source>
        <strain evidence="1 2">Marx 270</strain>
    </source>
</reference>
<dbReference type="EMBL" id="KN831981">
    <property type="protein sequence ID" value="KIO02598.1"/>
    <property type="molecule type" value="Genomic_DNA"/>
</dbReference>
<name>A0A0C3J0H7_PISTI</name>
<evidence type="ECO:0000313" key="2">
    <source>
        <dbReference type="Proteomes" id="UP000054217"/>
    </source>
</evidence>
<dbReference type="Proteomes" id="UP000054217">
    <property type="component" value="Unassembled WGS sequence"/>
</dbReference>